<dbReference type="Proteomes" id="UP000614287">
    <property type="component" value="Unassembled WGS sequence"/>
</dbReference>
<comment type="caution">
    <text evidence="2">The sequence shown here is derived from an EMBL/GenBank/DDBJ whole genome shotgun (WGS) entry which is preliminary data.</text>
</comment>
<dbReference type="AlphaFoldDB" id="A0A8J3FXF9"/>
<keyword evidence="1" id="KW-0812">Transmembrane</keyword>
<reference evidence="2" key="1">
    <citation type="journal article" date="2014" name="Int. J. Syst. Evol. Microbiol.">
        <title>Complete genome sequence of Corynebacterium casei LMG S-19264T (=DSM 44701T), isolated from a smear-ripened cheese.</title>
        <authorList>
            <consortium name="US DOE Joint Genome Institute (JGI-PGF)"/>
            <person name="Walter F."/>
            <person name="Albersmeier A."/>
            <person name="Kalinowski J."/>
            <person name="Ruckert C."/>
        </authorList>
    </citation>
    <scope>NUCLEOTIDE SEQUENCE</scope>
    <source>
        <strain evidence="2">KCTC 32501</strain>
    </source>
</reference>
<organism evidence="2 3">
    <name type="scientific">Formosimonas limnophila</name>
    <dbReference type="NCBI Taxonomy" id="1384487"/>
    <lineage>
        <taxon>Bacteria</taxon>
        <taxon>Pseudomonadati</taxon>
        <taxon>Pseudomonadota</taxon>
        <taxon>Betaproteobacteria</taxon>
        <taxon>Burkholderiales</taxon>
        <taxon>Burkholderiaceae</taxon>
        <taxon>Formosimonas</taxon>
    </lineage>
</organism>
<evidence type="ECO:0000256" key="1">
    <source>
        <dbReference type="SAM" id="Phobius"/>
    </source>
</evidence>
<name>A0A8J3FXF9_9BURK</name>
<feature type="transmembrane region" description="Helical" evidence="1">
    <location>
        <begin position="246"/>
        <end position="271"/>
    </location>
</feature>
<feature type="transmembrane region" description="Helical" evidence="1">
    <location>
        <begin position="56"/>
        <end position="75"/>
    </location>
</feature>
<evidence type="ECO:0000313" key="3">
    <source>
        <dbReference type="Proteomes" id="UP000614287"/>
    </source>
</evidence>
<evidence type="ECO:0000313" key="2">
    <source>
        <dbReference type="EMBL" id="GHA64485.1"/>
    </source>
</evidence>
<feature type="transmembrane region" description="Helical" evidence="1">
    <location>
        <begin position="96"/>
        <end position="118"/>
    </location>
</feature>
<keyword evidence="1" id="KW-0472">Membrane</keyword>
<proteinExistence type="predicted"/>
<protein>
    <submittedName>
        <fullName evidence="2">Uncharacterized protein</fullName>
    </submittedName>
</protein>
<feature type="transmembrane region" description="Helical" evidence="1">
    <location>
        <begin position="25"/>
        <end position="44"/>
    </location>
</feature>
<gene>
    <name evidence="2" type="ORF">GCM10009007_01090</name>
</gene>
<accession>A0A8J3FXF9</accession>
<feature type="transmembrane region" description="Helical" evidence="1">
    <location>
        <begin position="178"/>
        <end position="198"/>
    </location>
</feature>
<keyword evidence="3" id="KW-1185">Reference proteome</keyword>
<dbReference type="RefSeq" id="WP_189490268.1">
    <property type="nucleotide sequence ID" value="NZ_BMZG01000001.1"/>
</dbReference>
<dbReference type="EMBL" id="BMZG01000001">
    <property type="protein sequence ID" value="GHA64485.1"/>
    <property type="molecule type" value="Genomic_DNA"/>
</dbReference>
<sequence length="277" mass="31838">MSAVFDTARFGRLWRAHWAERSKSYLWFFGVCIIVYLMMALMAFATVGEDTFRHEGQMICFYMGLFVTGAIFAARHFEALSRQESVLLILMRPASVFEKILLAFVMAVLFYPLMYTVIYTMCNYPMVKIAQAIRLADVQANPSEYNVYEPEDFALFIPFFSLGDAAAKDAFYIRITQGLLALGFISVQAFCVGGSLFFKRLPMLKTVLAAFLLFVGFVLLIAITGASPELLFGLWYERQERQLLDWWQMAAVFMFWIGTPIMLWVTAFFHLKEREVA</sequence>
<reference evidence="2" key="2">
    <citation type="submission" date="2020-09" db="EMBL/GenBank/DDBJ databases">
        <authorList>
            <person name="Sun Q."/>
            <person name="Kim S."/>
        </authorList>
    </citation>
    <scope>NUCLEOTIDE SEQUENCE</scope>
    <source>
        <strain evidence="2">KCTC 32501</strain>
    </source>
</reference>
<keyword evidence="1" id="KW-1133">Transmembrane helix</keyword>
<feature type="transmembrane region" description="Helical" evidence="1">
    <location>
        <begin position="207"/>
        <end position="226"/>
    </location>
</feature>